<protein>
    <submittedName>
        <fullName evidence="5">DUF2207 domain-containing protein</fullName>
    </submittedName>
</protein>
<feature type="domain" description="DUF2207" evidence="3">
    <location>
        <begin position="108"/>
        <end position="241"/>
    </location>
</feature>
<feature type="region of interest" description="Disordered" evidence="1">
    <location>
        <begin position="640"/>
        <end position="668"/>
    </location>
</feature>
<dbReference type="Pfam" id="PF09972">
    <property type="entry name" value="DUF2207"/>
    <property type="match status" value="1"/>
</dbReference>
<dbReference type="InterPro" id="IPR048389">
    <property type="entry name" value="YciQ-like_C"/>
</dbReference>
<dbReference type="Proteomes" id="UP000269438">
    <property type="component" value="Unassembled WGS sequence"/>
</dbReference>
<feature type="transmembrane region" description="Helical" evidence="2">
    <location>
        <begin position="461"/>
        <end position="483"/>
    </location>
</feature>
<gene>
    <name evidence="5" type="ORF">D9V34_08120</name>
</gene>
<keyword evidence="6" id="KW-1185">Reference proteome</keyword>
<dbReference type="AlphaFoldDB" id="A0A3L7AUM2"/>
<organism evidence="5 6">
    <name type="scientific">Mycetocola lacteus</name>
    <dbReference type="NCBI Taxonomy" id="76637"/>
    <lineage>
        <taxon>Bacteria</taxon>
        <taxon>Bacillati</taxon>
        <taxon>Actinomycetota</taxon>
        <taxon>Actinomycetes</taxon>
        <taxon>Micrococcales</taxon>
        <taxon>Microbacteriaceae</taxon>
        <taxon>Mycetocola</taxon>
    </lineage>
</organism>
<keyword evidence="2" id="KW-0812">Transmembrane</keyword>
<sequence length="668" mass="70706">MNLASAPSSRTSNGTRGTTRRGVRWVLGMMLGTVVVAGALLVPASGALAAGTPQHAGTVATRGTANDVKPAEVSAESSVAKPNVENFTFDSFEGVYTLSRDAERHSRVDARETFVARFPEIDQNRGIVRAIPRDFRGVDLGTTVESVTDAQGVAVPFSIETTRSNTVVSIGDESYLRGVHTFVLHYTQRDSTRYFSNTRSDEFYRDSIGTQLRQPVDAATMKVIVDPTLVPNLTTNQACYVGPEKSSQRCEFSRTDADGAAVFTSAQQRLAPGENITMSVGFTAGTFAQTKSLGEQPIFSWLPAVLAALSILLVIFAAILRHRRNPRVTGDGIVVAQYTPQPGVDLGVAADLLHKRNLPQAAMVDLAVRGKLRIVETEGRGLFSKKSTFTLEFQTPEEGKGASARVLRALFGKDPDIGDTVSLDKPSQKLTEAMTALTSTTREQALAQGLRRWEKLPAAGWWALTAVLAFITTLSMTITAASQGGAPELAIGATIVTGITMLLMFVFAVPVAALSADGMRAVEYLKGLKLYLEVAEEDRLRILQSPQGAERVDATGPAAGADAEAAAIEPQRVLRLYEALLPYAVLWGVEKEWAKTLAGRYETDLSEPNWYVGQNGFNAAALGLGIAGFNSAVSTASSWSSSGGSSTGGSMGGGFSGGGAGGGGVGGR</sequence>
<evidence type="ECO:0000259" key="4">
    <source>
        <dbReference type="Pfam" id="PF20990"/>
    </source>
</evidence>
<keyword evidence="2" id="KW-0472">Membrane</keyword>
<dbReference type="RefSeq" id="WP_121688315.1">
    <property type="nucleotide sequence ID" value="NZ_RCUY01000005.1"/>
</dbReference>
<evidence type="ECO:0000259" key="3">
    <source>
        <dbReference type="Pfam" id="PF09972"/>
    </source>
</evidence>
<feature type="transmembrane region" description="Helical" evidence="2">
    <location>
        <begin position="489"/>
        <end position="516"/>
    </location>
</feature>
<evidence type="ECO:0000256" key="2">
    <source>
        <dbReference type="SAM" id="Phobius"/>
    </source>
</evidence>
<evidence type="ECO:0000313" key="5">
    <source>
        <dbReference type="EMBL" id="RLP83188.1"/>
    </source>
</evidence>
<comment type="caution">
    <text evidence="5">The sequence shown here is derived from an EMBL/GenBank/DDBJ whole genome shotgun (WGS) entry which is preliminary data.</text>
</comment>
<reference evidence="5 6" key="1">
    <citation type="submission" date="2018-10" db="EMBL/GenBank/DDBJ databases">
        <authorList>
            <person name="Li J."/>
        </authorList>
    </citation>
    <scope>NUCLEOTIDE SEQUENCE [LARGE SCALE GENOMIC DNA]</scope>
    <source>
        <strain evidence="5 6">JCM 11654</strain>
    </source>
</reference>
<keyword evidence="2" id="KW-1133">Transmembrane helix</keyword>
<accession>A0A3L7AUM2</accession>
<evidence type="ECO:0000256" key="1">
    <source>
        <dbReference type="SAM" id="MobiDB-lite"/>
    </source>
</evidence>
<feature type="transmembrane region" description="Helical" evidence="2">
    <location>
        <begin position="298"/>
        <end position="320"/>
    </location>
</feature>
<evidence type="ECO:0000313" key="6">
    <source>
        <dbReference type="Proteomes" id="UP000269438"/>
    </source>
</evidence>
<proteinExistence type="predicted"/>
<feature type="domain" description="Predicted membrane protein YciQ-like C-terminal" evidence="4">
    <location>
        <begin position="356"/>
        <end position="597"/>
    </location>
</feature>
<dbReference type="Pfam" id="PF20990">
    <property type="entry name" value="DUF2207_C"/>
    <property type="match status" value="1"/>
</dbReference>
<feature type="compositionally biased region" description="Gly residues" evidence="1">
    <location>
        <begin position="645"/>
        <end position="668"/>
    </location>
</feature>
<dbReference type="OrthoDB" id="4973253at2"/>
<dbReference type="EMBL" id="RCUY01000005">
    <property type="protein sequence ID" value="RLP83188.1"/>
    <property type="molecule type" value="Genomic_DNA"/>
</dbReference>
<dbReference type="InterPro" id="IPR018702">
    <property type="entry name" value="DUF2207"/>
</dbReference>
<name>A0A3L7AUM2_9MICO</name>